<dbReference type="InterPro" id="IPR016181">
    <property type="entry name" value="Acyl_CoA_acyltransferase"/>
</dbReference>
<evidence type="ECO:0000313" key="4">
    <source>
        <dbReference type="Proteomes" id="UP001595976"/>
    </source>
</evidence>
<protein>
    <submittedName>
        <fullName evidence="3">GNAT family N-acetyltransferase</fullName>
        <ecNumber evidence="3">2.3.-.-</ecNumber>
    </submittedName>
</protein>
<dbReference type="EC" id="2.3.-.-" evidence="3"/>
<dbReference type="RefSeq" id="WP_158444564.1">
    <property type="nucleotide sequence ID" value="NZ_JAOAOS010000003.1"/>
</dbReference>
<dbReference type="PANTHER" id="PTHR43792">
    <property type="entry name" value="GNAT FAMILY, PUTATIVE (AFU_ORTHOLOGUE AFUA_3G00765)-RELATED-RELATED"/>
    <property type="match status" value="1"/>
</dbReference>
<keyword evidence="3" id="KW-0012">Acyltransferase</keyword>
<organism evidence="3 4">
    <name type="scientific">Bosea minatitlanensis</name>
    <dbReference type="NCBI Taxonomy" id="128782"/>
    <lineage>
        <taxon>Bacteria</taxon>
        <taxon>Pseudomonadati</taxon>
        <taxon>Pseudomonadota</taxon>
        <taxon>Alphaproteobacteria</taxon>
        <taxon>Hyphomicrobiales</taxon>
        <taxon>Boseaceae</taxon>
        <taxon>Bosea</taxon>
    </lineage>
</organism>
<name>A0ABW0F8E0_9HYPH</name>
<comment type="caution">
    <text evidence="3">The sequence shown here is derived from an EMBL/GenBank/DDBJ whole genome shotgun (WGS) entry which is preliminary data.</text>
</comment>
<keyword evidence="4" id="KW-1185">Reference proteome</keyword>
<evidence type="ECO:0000256" key="1">
    <source>
        <dbReference type="SAM" id="MobiDB-lite"/>
    </source>
</evidence>
<dbReference type="Proteomes" id="UP001595976">
    <property type="component" value="Unassembled WGS sequence"/>
</dbReference>
<feature type="domain" description="N-acetyltransferase" evidence="2">
    <location>
        <begin position="14"/>
        <end position="169"/>
    </location>
</feature>
<proteinExistence type="predicted"/>
<dbReference type="InterPro" id="IPR000182">
    <property type="entry name" value="GNAT_dom"/>
</dbReference>
<dbReference type="Pfam" id="PF13302">
    <property type="entry name" value="Acetyltransf_3"/>
    <property type="match status" value="1"/>
</dbReference>
<dbReference type="Gene3D" id="3.40.630.30">
    <property type="match status" value="1"/>
</dbReference>
<feature type="compositionally biased region" description="Basic and acidic residues" evidence="1">
    <location>
        <begin position="148"/>
        <end position="164"/>
    </location>
</feature>
<sequence>MSDHAVPTLQTQRLILRPLAEADFPAYAAFMASPRSAAMGGPFPLRQAWGMFCHDVACWALFGHGALMVTLRADGACIGQVGINDGPLFPEKELGWLLYDGHEGHGYATEAAGALRDWAVRTLRPASLVSYVARGNAASAAVAERLGARPDADAERPDPEDLVFRHPLAAAPR</sequence>
<dbReference type="GO" id="GO:0016746">
    <property type="term" value="F:acyltransferase activity"/>
    <property type="evidence" value="ECO:0007669"/>
    <property type="project" value="UniProtKB-KW"/>
</dbReference>
<evidence type="ECO:0000313" key="3">
    <source>
        <dbReference type="EMBL" id="MFC5294825.1"/>
    </source>
</evidence>
<dbReference type="SUPFAM" id="SSF55729">
    <property type="entry name" value="Acyl-CoA N-acyltransferases (Nat)"/>
    <property type="match status" value="1"/>
</dbReference>
<dbReference type="PANTHER" id="PTHR43792:SF1">
    <property type="entry name" value="N-ACETYLTRANSFERASE DOMAIN-CONTAINING PROTEIN"/>
    <property type="match status" value="1"/>
</dbReference>
<accession>A0ABW0F8E0</accession>
<keyword evidence="3" id="KW-0808">Transferase</keyword>
<dbReference type="PROSITE" id="PS51186">
    <property type="entry name" value="GNAT"/>
    <property type="match status" value="1"/>
</dbReference>
<dbReference type="InterPro" id="IPR051531">
    <property type="entry name" value="N-acetyltransferase"/>
</dbReference>
<evidence type="ECO:0000259" key="2">
    <source>
        <dbReference type="PROSITE" id="PS51186"/>
    </source>
</evidence>
<dbReference type="EMBL" id="JBHSLI010000007">
    <property type="protein sequence ID" value="MFC5294825.1"/>
    <property type="molecule type" value="Genomic_DNA"/>
</dbReference>
<feature type="region of interest" description="Disordered" evidence="1">
    <location>
        <begin position="148"/>
        <end position="173"/>
    </location>
</feature>
<reference evidence="4" key="1">
    <citation type="journal article" date="2019" name="Int. J. Syst. Evol. Microbiol.">
        <title>The Global Catalogue of Microorganisms (GCM) 10K type strain sequencing project: providing services to taxonomists for standard genome sequencing and annotation.</title>
        <authorList>
            <consortium name="The Broad Institute Genomics Platform"/>
            <consortium name="The Broad Institute Genome Sequencing Center for Infectious Disease"/>
            <person name="Wu L."/>
            <person name="Ma J."/>
        </authorList>
    </citation>
    <scope>NUCLEOTIDE SEQUENCE [LARGE SCALE GENOMIC DNA]</scope>
    <source>
        <strain evidence="4">CGMCC 1.15643</strain>
    </source>
</reference>
<gene>
    <name evidence="3" type="ORF">ACFPK2_17685</name>
</gene>